<dbReference type="SUPFAM" id="SSF88713">
    <property type="entry name" value="Glycoside hydrolase/deacetylase"/>
    <property type="match status" value="1"/>
</dbReference>
<dbReference type="PATRIC" id="fig|742737.3.peg.637"/>
<dbReference type="Pfam" id="PF01522">
    <property type="entry name" value="Polysacc_deac_1"/>
    <property type="match status" value="1"/>
</dbReference>
<dbReference type="InterPro" id="IPR011330">
    <property type="entry name" value="Glyco_hydro/deAcase_b/a-brl"/>
</dbReference>
<organism evidence="4 5">
    <name type="scientific">Hungatella hathewayi WAL-18680</name>
    <dbReference type="NCBI Taxonomy" id="742737"/>
    <lineage>
        <taxon>Bacteria</taxon>
        <taxon>Bacillati</taxon>
        <taxon>Bacillota</taxon>
        <taxon>Clostridia</taxon>
        <taxon>Lachnospirales</taxon>
        <taxon>Lachnospiraceae</taxon>
        <taxon>Hungatella</taxon>
    </lineage>
</organism>
<evidence type="ECO:0000256" key="2">
    <source>
        <dbReference type="ARBA" id="ARBA00022801"/>
    </source>
</evidence>
<dbReference type="PANTHER" id="PTHR10587">
    <property type="entry name" value="GLYCOSYL TRANSFERASE-RELATED"/>
    <property type="match status" value="1"/>
</dbReference>
<dbReference type="HOGENOM" id="CLU_021264_0_1_9"/>
<keyword evidence="2" id="KW-0378">Hydrolase</keyword>
<name>G5IAV9_9FIRM</name>
<dbReference type="GO" id="GO:0046872">
    <property type="term" value="F:metal ion binding"/>
    <property type="evidence" value="ECO:0007669"/>
    <property type="project" value="UniProtKB-KW"/>
</dbReference>
<evidence type="ECO:0000313" key="5">
    <source>
        <dbReference type="Proteomes" id="UP000005384"/>
    </source>
</evidence>
<evidence type="ECO:0000259" key="3">
    <source>
        <dbReference type="PROSITE" id="PS51677"/>
    </source>
</evidence>
<dbReference type="Gene3D" id="3.20.20.370">
    <property type="entry name" value="Glycoside hydrolase/deacetylase"/>
    <property type="match status" value="1"/>
</dbReference>
<dbReference type="PANTHER" id="PTHR10587:SF133">
    <property type="entry name" value="CHITIN DEACETYLASE 1-RELATED"/>
    <property type="match status" value="1"/>
</dbReference>
<dbReference type="PROSITE" id="PS51677">
    <property type="entry name" value="NODB"/>
    <property type="match status" value="1"/>
</dbReference>
<dbReference type="InterPro" id="IPR002509">
    <property type="entry name" value="NODB_dom"/>
</dbReference>
<dbReference type="InterPro" id="IPR050248">
    <property type="entry name" value="Polysacc_deacetylase_ArnD"/>
</dbReference>
<comment type="caution">
    <text evidence="4">The sequence shown here is derived from an EMBL/GenBank/DDBJ whole genome shotgun (WGS) entry which is preliminary data.</text>
</comment>
<dbReference type="RefSeq" id="WP_006778621.1">
    <property type="nucleotide sequence ID" value="NZ_CP040506.1"/>
</dbReference>
<dbReference type="GO" id="GO:0016020">
    <property type="term" value="C:membrane"/>
    <property type="evidence" value="ECO:0007669"/>
    <property type="project" value="TreeGrafter"/>
</dbReference>
<sequence>MKKTIQVIAAAVVLFWAVSCLGQSREAVMASGGEDELSEPKQVALTFDDGPHAVYTPKLLDGLRQRGVHATFFLIGDSIDGKEDIIRQMKADGHLIGNHTSSHVQLTKKNEKEACDEINRTNQKIYDITGEWPEYIRPPFGSWSEELECIVPMTVTLWNIDPLDWKTQNTARVVNHILKHVDDGDIILLHDVYDTSVDAALQVVDILTKQGYTFVTVEELLID</sequence>
<accession>G5IAV9</accession>
<dbReference type="Proteomes" id="UP000005384">
    <property type="component" value="Unassembled WGS sequence"/>
</dbReference>
<feature type="domain" description="NodB homology" evidence="3">
    <location>
        <begin position="41"/>
        <end position="215"/>
    </location>
</feature>
<dbReference type="GO" id="GO:0016810">
    <property type="term" value="F:hydrolase activity, acting on carbon-nitrogen (but not peptide) bonds"/>
    <property type="evidence" value="ECO:0007669"/>
    <property type="project" value="InterPro"/>
</dbReference>
<dbReference type="EMBL" id="ADLN01000005">
    <property type="protein sequence ID" value="EHI61274.1"/>
    <property type="molecule type" value="Genomic_DNA"/>
</dbReference>
<dbReference type="CDD" id="cd10954">
    <property type="entry name" value="CE4_CtAXE_like"/>
    <property type="match status" value="1"/>
</dbReference>
<gene>
    <name evidence="4" type="ORF">HMPREF9473_00636</name>
</gene>
<evidence type="ECO:0000313" key="4">
    <source>
        <dbReference type="EMBL" id="EHI61274.1"/>
    </source>
</evidence>
<dbReference type="AlphaFoldDB" id="G5IAV9"/>
<keyword evidence="5" id="KW-1185">Reference proteome</keyword>
<keyword evidence="1" id="KW-0479">Metal-binding</keyword>
<evidence type="ECO:0000256" key="1">
    <source>
        <dbReference type="ARBA" id="ARBA00022723"/>
    </source>
</evidence>
<dbReference type="PROSITE" id="PS51257">
    <property type="entry name" value="PROKAR_LIPOPROTEIN"/>
    <property type="match status" value="1"/>
</dbReference>
<reference evidence="4 5" key="1">
    <citation type="submission" date="2011-08" db="EMBL/GenBank/DDBJ databases">
        <title>The Genome Sequence of Clostridium hathewayi WAL-18680.</title>
        <authorList>
            <consortium name="The Broad Institute Genome Sequencing Platform"/>
            <person name="Earl A."/>
            <person name="Ward D."/>
            <person name="Feldgarden M."/>
            <person name="Gevers D."/>
            <person name="Finegold S.M."/>
            <person name="Summanen P.H."/>
            <person name="Molitoris D.R."/>
            <person name="Song M."/>
            <person name="Daigneault M."/>
            <person name="Allen-Vercoe E."/>
            <person name="Young S.K."/>
            <person name="Zeng Q."/>
            <person name="Gargeya S."/>
            <person name="Fitzgerald M."/>
            <person name="Haas B."/>
            <person name="Abouelleil A."/>
            <person name="Alvarado L."/>
            <person name="Arachchi H.M."/>
            <person name="Berlin A."/>
            <person name="Brown A."/>
            <person name="Chapman S.B."/>
            <person name="Chen Z."/>
            <person name="Dunbar C."/>
            <person name="Freedman E."/>
            <person name="Gearin G."/>
            <person name="Gellesch M."/>
            <person name="Goldberg J."/>
            <person name="Griggs A."/>
            <person name="Gujja S."/>
            <person name="Heiman D."/>
            <person name="Howarth C."/>
            <person name="Larson L."/>
            <person name="Lui A."/>
            <person name="MacDonald P.J.P."/>
            <person name="Montmayeur A."/>
            <person name="Murphy C."/>
            <person name="Neiman D."/>
            <person name="Pearson M."/>
            <person name="Priest M."/>
            <person name="Roberts A."/>
            <person name="Saif S."/>
            <person name="Shea T."/>
            <person name="Shenoy N."/>
            <person name="Sisk P."/>
            <person name="Stolte C."/>
            <person name="Sykes S."/>
            <person name="Wortman J."/>
            <person name="Nusbaum C."/>
            <person name="Birren B."/>
        </authorList>
    </citation>
    <scope>NUCLEOTIDE SEQUENCE [LARGE SCALE GENOMIC DNA]</scope>
    <source>
        <strain evidence="4 5">WAL-18680</strain>
    </source>
</reference>
<protein>
    <recommendedName>
        <fullName evidence="3">NodB homology domain-containing protein</fullName>
    </recommendedName>
</protein>
<dbReference type="GO" id="GO:0005975">
    <property type="term" value="P:carbohydrate metabolic process"/>
    <property type="evidence" value="ECO:0007669"/>
    <property type="project" value="InterPro"/>
</dbReference>
<proteinExistence type="predicted"/>